<dbReference type="Proteomes" id="UP001642464">
    <property type="component" value="Unassembled WGS sequence"/>
</dbReference>
<protein>
    <submittedName>
        <fullName evidence="3">Glycosylphosphatidylinositol anchor attachment 1 protein (GPI anchor attachment protein 1) (GAA1 protein homolog) (HGAA1)</fullName>
    </submittedName>
</protein>
<feature type="transmembrane region" description="Helical" evidence="2">
    <location>
        <begin position="850"/>
        <end position="868"/>
    </location>
</feature>
<feature type="compositionally biased region" description="Pro residues" evidence="1">
    <location>
        <begin position="192"/>
        <end position="204"/>
    </location>
</feature>
<organism evidence="3 4">
    <name type="scientific">Durusdinium trenchii</name>
    <dbReference type="NCBI Taxonomy" id="1381693"/>
    <lineage>
        <taxon>Eukaryota</taxon>
        <taxon>Sar</taxon>
        <taxon>Alveolata</taxon>
        <taxon>Dinophyceae</taxon>
        <taxon>Suessiales</taxon>
        <taxon>Symbiodiniaceae</taxon>
        <taxon>Durusdinium</taxon>
    </lineage>
</organism>
<feature type="compositionally biased region" description="Acidic residues" evidence="1">
    <location>
        <begin position="278"/>
        <end position="289"/>
    </location>
</feature>
<dbReference type="PANTHER" id="PTHR13304">
    <property type="entry name" value="GLYCOSYLPHOSPHATIDYLINOSITOL ANCHOR ATTACHMENT 1 PROTEIN"/>
    <property type="match status" value="1"/>
</dbReference>
<comment type="caution">
    <text evidence="3">The sequence shown here is derived from an EMBL/GenBank/DDBJ whole genome shotgun (WGS) entry which is preliminary data.</text>
</comment>
<feature type="transmembrane region" description="Helical" evidence="2">
    <location>
        <begin position="690"/>
        <end position="713"/>
    </location>
</feature>
<feature type="region of interest" description="Disordered" evidence="1">
    <location>
        <begin position="628"/>
        <end position="651"/>
    </location>
</feature>
<feature type="region of interest" description="Disordered" evidence="1">
    <location>
        <begin position="239"/>
        <end position="289"/>
    </location>
</feature>
<dbReference type="Pfam" id="PF04114">
    <property type="entry name" value="Gaa1"/>
    <property type="match status" value="1"/>
</dbReference>
<evidence type="ECO:0000313" key="4">
    <source>
        <dbReference type="Proteomes" id="UP001642464"/>
    </source>
</evidence>
<feature type="compositionally biased region" description="Low complexity" evidence="1">
    <location>
        <begin position="177"/>
        <end position="191"/>
    </location>
</feature>
<feature type="compositionally biased region" description="Basic and acidic residues" evidence="1">
    <location>
        <begin position="256"/>
        <end position="266"/>
    </location>
</feature>
<feature type="transmembrane region" description="Helical" evidence="2">
    <location>
        <begin position="767"/>
        <end position="787"/>
    </location>
</feature>
<feature type="region of interest" description="Disordered" evidence="1">
    <location>
        <begin position="177"/>
        <end position="204"/>
    </location>
</feature>
<keyword evidence="2" id="KW-1133">Transmembrane helix</keyword>
<keyword evidence="2" id="KW-0812">Transmembrane</keyword>
<reference evidence="3 4" key="1">
    <citation type="submission" date="2024-02" db="EMBL/GenBank/DDBJ databases">
        <authorList>
            <person name="Chen Y."/>
            <person name="Shah S."/>
            <person name="Dougan E. K."/>
            <person name="Thang M."/>
            <person name="Chan C."/>
        </authorList>
    </citation>
    <scope>NUCLEOTIDE SEQUENCE [LARGE SCALE GENOMIC DNA]</scope>
</reference>
<keyword evidence="4" id="KW-1185">Reference proteome</keyword>
<evidence type="ECO:0000256" key="2">
    <source>
        <dbReference type="SAM" id="Phobius"/>
    </source>
</evidence>
<accession>A0ABP0Q6J2</accession>
<dbReference type="InterPro" id="IPR007246">
    <property type="entry name" value="Gaa1"/>
</dbReference>
<keyword evidence="2" id="KW-0472">Membrane</keyword>
<evidence type="ECO:0000313" key="3">
    <source>
        <dbReference type="EMBL" id="CAK9083316.1"/>
    </source>
</evidence>
<dbReference type="PANTHER" id="PTHR13304:SF0">
    <property type="entry name" value="GLYCOSYLPHOSPHATIDYLINOSITOL ANCHOR ATTACHMENT 1 PROTEIN"/>
    <property type="match status" value="1"/>
</dbReference>
<feature type="transmembrane region" description="Helical" evidence="2">
    <location>
        <begin position="312"/>
        <end position="330"/>
    </location>
</feature>
<gene>
    <name evidence="3" type="ORF">SCF082_LOCUS39554</name>
</gene>
<proteinExistence type="predicted"/>
<sequence>MARAATTKVHLARVALSAGGFHASVGVGDVLGRGGGRRSVRDLQGKILVEGEDLPRLLARMQIANGDDGDADFEGLSNSLRAPPASASSWSPSQLTLSTLPPSTLDPSTLSPCFPVLLARFELATRLPSRDGFPLSTPFAPAADPTTTTPSSPAVDRFLFLYEGLSRWPPPLRHASTFASSSSATTTALASPPRPLEPRPPLLPRPAARERVRRWGAGIVVLAVVWSGDDGNAKAVWKTEEEEEAMTGSDGAAARAGERAAEERGEGGVMAGEKAVDESEEEEEEEDEVEGSKLQVLVVKLASALSRRSRTFSGLFLVLGVVWVTLFPLVCITTGELKCRGTYFSENALSPGLARPTFRWDGMKHVYELERQIVEDGEGVLEDEALFEAAGLRDVRRHGAGQRSGVLYPRTGADRREAILIVCRSGQRDAALGLVLMRLLSEADWLSKNVLFLMAKSSRDVRDWVEAYHSGGVEANMTRAGVIVGGLVLDIGKPRASDEVVAIEVLGAGFNGLLPNLDLVNTVVFLLRPSQVPGEAQVRLWHHPKAADAKGDALDDAFERLDGLWASHKAGLVEPKYFKSGHQYLSRLHSQLRFMQNVAFGPTGWHAHLLPFDIHAVTLRVEYAASAGATRNAPTQTNKNHHHNTGSRRDPDRALFRIGKVVEQTVRSLSNLEEKFHQSYFLYVLPDLNLFVSIGEYSGSLALVLSPLLLQVLRHMERLGNDPGADDMAGVKASVINLLAVATGAALFAVGPQVLGDQDRAATHTMGGVVAVCLAGASAIVFVVRKVLVHHKAKAEELLWERAVALMQLGVVVVHAQIGMVDYPFALLSALTTVPVVLVCTTVPKLGPALRLGVCLVTVVPWWVWALWDLVPMTEDWPSATQDPLRALQSMHAEFGLMHWAFLCWVHLPVQLVMASKCLAEHSGVMNE</sequence>
<feature type="transmembrane region" description="Helical" evidence="2">
    <location>
        <begin position="734"/>
        <end position="755"/>
    </location>
</feature>
<evidence type="ECO:0000256" key="1">
    <source>
        <dbReference type="SAM" id="MobiDB-lite"/>
    </source>
</evidence>
<name>A0ABP0Q6J2_9DINO</name>
<dbReference type="EMBL" id="CAXAMM010039045">
    <property type="protein sequence ID" value="CAK9083316.1"/>
    <property type="molecule type" value="Genomic_DNA"/>
</dbReference>